<dbReference type="Gene3D" id="3.30.750.24">
    <property type="entry name" value="STAS domain"/>
    <property type="match status" value="1"/>
</dbReference>
<proteinExistence type="predicted"/>
<protein>
    <submittedName>
        <fullName evidence="2">Anti-anti-sigma factor</fullName>
    </submittedName>
</protein>
<feature type="domain" description="STAS" evidence="1">
    <location>
        <begin position="22"/>
        <end position="87"/>
    </location>
</feature>
<dbReference type="Pfam" id="PF13466">
    <property type="entry name" value="STAS_2"/>
    <property type="match status" value="1"/>
</dbReference>
<dbReference type="InterPro" id="IPR058548">
    <property type="entry name" value="MlaB-like_STAS"/>
</dbReference>
<accession>A0A1N6WB38</accession>
<dbReference type="AlphaFoldDB" id="A0A1N6WB38"/>
<dbReference type="InterPro" id="IPR036513">
    <property type="entry name" value="STAS_dom_sf"/>
</dbReference>
<dbReference type="InterPro" id="IPR002645">
    <property type="entry name" value="STAS_dom"/>
</dbReference>
<dbReference type="Proteomes" id="UP000186235">
    <property type="component" value="Unassembled WGS sequence"/>
</dbReference>
<gene>
    <name evidence="2" type="ORF">SAMN05518682_0021</name>
</gene>
<organism evidence="2 3">
    <name type="scientific">Cellulosimicrobium aquatile</name>
    <dbReference type="NCBI Taxonomy" id="1612203"/>
    <lineage>
        <taxon>Bacteria</taxon>
        <taxon>Bacillati</taxon>
        <taxon>Actinomycetota</taxon>
        <taxon>Actinomycetes</taxon>
        <taxon>Micrococcales</taxon>
        <taxon>Promicromonosporaceae</taxon>
        <taxon>Cellulosimicrobium</taxon>
    </lineage>
</organism>
<dbReference type="PROSITE" id="PS50801">
    <property type="entry name" value="STAS"/>
    <property type="match status" value="1"/>
</dbReference>
<name>A0A1N6WB38_9MICO</name>
<dbReference type="EMBL" id="FTMI01000010">
    <property type="protein sequence ID" value="SIQ87373.1"/>
    <property type="molecule type" value="Genomic_DNA"/>
</dbReference>
<dbReference type="RefSeq" id="WP_143311221.1">
    <property type="nucleotide sequence ID" value="NZ_FTMI01000010.1"/>
</dbReference>
<evidence type="ECO:0000313" key="3">
    <source>
        <dbReference type="Proteomes" id="UP000186235"/>
    </source>
</evidence>
<dbReference type="CDD" id="cd07043">
    <property type="entry name" value="STAS_anti-anti-sigma_factors"/>
    <property type="match status" value="1"/>
</dbReference>
<dbReference type="SUPFAM" id="SSF52091">
    <property type="entry name" value="SpoIIaa-like"/>
    <property type="match status" value="1"/>
</dbReference>
<sequence>MGSSGTGGVRVEDGGRRWVMWGQIDFAVTHAVKARLAATIDGRPKTVDLSAVTFMDSSGLHLLLMKVTEESRPRLLGVPPQVLEILEFSHALDLVEIVGPDEVPPPDEPAGALAG</sequence>
<reference evidence="3" key="1">
    <citation type="submission" date="2017-01" db="EMBL/GenBank/DDBJ databases">
        <authorList>
            <person name="Varghese N."/>
            <person name="Submissions S."/>
        </authorList>
    </citation>
    <scope>NUCLEOTIDE SEQUENCE [LARGE SCALE GENOMIC DNA]</scope>
    <source>
        <strain evidence="3">3bp</strain>
    </source>
</reference>
<evidence type="ECO:0000313" key="2">
    <source>
        <dbReference type="EMBL" id="SIQ87373.1"/>
    </source>
</evidence>
<evidence type="ECO:0000259" key="1">
    <source>
        <dbReference type="PROSITE" id="PS50801"/>
    </source>
</evidence>
<keyword evidence="3" id="KW-1185">Reference proteome</keyword>